<accession>A0ACA9P6K2</accession>
<feature type="non-terminal residue" evidence="1">
    <location>
        <position position="117"/>
    </location>
</feature>
<evidence type="ECO:0000313" key="2">
    <source>
        <dbReference type="Proteomes" id="UP000789920"/>
    </source>
</evidence>
<evidence type="ECO:0000313" key="1">
    <source>
        <dbReference type="EMBL" id="CAG8685720.1"/>
    </source>
</evidence>
<comment type="caution">
    <text evidence="1">The sequence shown here is derived from an EMBL/GenBank/DDBJ whole genome shotgun (WGS) entry which is preliminary data.</text>
</comment>
<protein>
    <submittedName>
        <fullName evidence="1">12811_t:CDS:1</fullName>
    </submittedName>
</protein>
<sequence>RFKKSHSRFNQTDESLLDVQEPDLEGKCLRCESENSDENWCGSCTKDIGISQLPDDLFGHLIRPKNMKDKSEKLKDDEVENNLFNIVTLSWPLSRGVKSFIEYIPKERFQNIKPKYV</sequence>
<name>A0ACA9P6K2_9GLOM</name>
<feature type="non-terminal residue" evidence="1">
    <location>
        <position position="1"/>
    </location>
</feature>
<reference evidence="1" key="1">
    <citation type="submission" date="2021-06" db="EMBL/GenBank/DDBJ databases">
        <authorList>
            <person name="Kallberg Y."/>
            <person name="Tangrot J."/>
            <person name="Rosling A."/>
        </authorList>
    </citation>
    <scope>NUCLEOTIDE SEQUENCE</scope>
    <source>
        <strain evidence="1">MA461A</strain>
    </source>
</reference>
<organism evidence="1 2">
    <name type="scientific">Racocetra persica</name>
    <dbReference type="NCBI Taxonomy" id="160502"/>
    <lineage>
        <taxon>Eukaryota</taxon>
        <taxon>Fungi</taxon>
        <taxon>Fungi incertae sedis</taxon>
        <taxon>Mucoromycota</taxon>
        <taxon>Glomeromycotina</taxon>
        <taxon>Glomeromycetes</taxon>
        <taxon>Diversisporales</taxon>
        <taxon>Gigasporaceae</taxon>
        <taxon>Racocetra</taxon>
    </lineage>
</organism>
<gene>
    <name evidence="1" type="ORF">RPERSI_LOCUS9334</name>
</gene>
<dbReference type="EMBL" id="CAJVQC010017573">
    <property type="protein sequence ID" value="CAG8685720.1"/>
    <property type="molecule type" value="Genomic_DNA"/>
</dbReference>
<proteinExistence type="predicted"/>
<keyword evidence="2" id="KW-1185">Reference proteome</keyword>
<dbReference type="Proteomes" id="UP000789920">
    <property type="component" value="Unassembled WGS sequence"/>
</dbReference>